<evidence type="ECO:0000256" key="1">
    <source>
        <dbReference type="SAM" id="Phobius"/>
    </source>
</evidence>
<feature type="transmembrane region" description="Helical" evidence="1">
    <location>
        <begin position="156"/>
        <end position="173"/>
    </location>
</feature>
<reference evidence="2 3" key="1">
    <citation type="submission" date="2017-12" db="EMBL/GenBank/DDBJ databases">
        <title>Phylogenetic diversity of female urinary microbiome.</title>
        <authorList>
            <person name="Thomas-White K."/>
            <person name="Wolfe A.J."/>
        </authorList>
    </citation>
    <scope>NUCLEOTIDE SEQUENCE [LARGE SCALE GENOMIC DNA]</scope>
    <source>
        <strain evidence="2 3">UMB1298</strain>
    </source>
</reference>
<feature type="transmembrane region" description="Helical" evidence="1">
    <location>
        <begin position="207"/>
        <end position="227"/>
    </location>
</feature>
<feature type="transmembrane region" description="Helical" evidence="1">
    <location>
        <begin position="96"/>
        <end position="116"/>
    </location>
</feature>
<keyword evidence="1" id="KW-0472">Membrane</keyword>
<feature type="transmembrane region" description="Helical" evidence="1">
    <location>
        <begin position="180"/>
        <end position="201"/>
    </location>
</feature>
<feature type="transmembrane region" description="Helical" evidence="1">
    <location>
        <begin position="239"/>
        <end position="261"/>
    </location>
</feature>
<feature type="transmembrane region" description="Helical" evidence="1">
    <location>
        <begin position="43"/>
        <end position="61"/>
    </location>
</feature>
<dbReference type="EMBL" id="PKIZ01000026">
    <property type="protein sequence ID" value="PKZ40851.1"/>
    <property type="molecule type" value="Genomic_DNA"/>
</dbReference>
<keyword evidence="3" id="KW-1185">Reference proteome</keyword>
<feature type="transmembrane region" description="Helical" evidence="1">
    <location>
        <begin position="128"/>
        <end position="150"/>
    </location>
</feature>
<dbReference type="RefSeq" id="WP_101850084.1">
    <property type="nucleotide sequence ID" value="NZ_PKIZ01000026.1"/>
</dbReference>
<proteinExistence type="predicted"/>
<keyword evidence="1" id="KW-0812">Transmembrane</keyword>
<accession>A0A2I1P8C5</accession>
<feature type="transmembrane region" description="Helical" evidence="1">
    <location>
        <begin position="73"/>
        <end position="90"/>
    </location>
</feature>
<comment type="caution">
    <text evidence="2">The sequence shown here is derived from an EMBL/GenBank/DDBJ whole genome shotgun (WGS) entry which is preliminary data.</text>
</comment>
<sequence length="266" mass="26215">MPPQAPLPGDAGDPAERGRVTAALAAGATASTLALTAWGGEPLLTTAVAAVVGAAVALGWGRMLDLPAPRGTVAVLLVVVALAVAAALTSRLDDRAFGVSVWWALPVAGGVWASLAHQVWRGDGRPRVVDVLTAEVFAVLVVVAGFLWGWSGPGTVAVAALGVLVTAVGDALLPTRRWWAWAGGAAVATAAALLFGGWQHLSGAGRVLLVGAALVAPAVSQATRLVLLRLPAVASGASGGVVAGLVSVALTGIVAGLSAMLGPVLA</sequence>
<keyword evidence="1" id="KW-1133">Transmembrane helix</keyword>
<evidence type="ECO:0000313" key="2">
    <source>
        <dbReference type="EMBL" id="PKZ40851.1"/>
    </source>
</evidence>
<name>A0A2I1P8C5_9MICO</name>
<dbReference type="OrthoDB" id="5150000at2"/>
<dbReference type="AlphaFoldDB" id="A0A2I1P8C5"/>
<dbReference type="Proteomes" id="UP000234206">
    <property type="component" value="Unassembled WGS sequence"/>
</dbReference>
<organism evidence="2 3">
    <name type="scientific">Kytococcus schroeteri</name>
    <dbReference type="NCBI Taxonomy" id="138300"/>
    <lineage>
        <taxon>Bacteria</taxon>
        <taxon>Bacillati</taxon>
        <taxon>Actinomycetota</taxon>
        <taxon>Actinomycetes</taxon>
        <taxon>Micrococcales</taxon>
        <taxon>Kytococcaceae</taxon>
        <taxon>Kytococcus</taxon>
    </lineage>
</organism>
<evidence type="ECO:0000313" key="3">
    <source>
        <dbReference type="Proteomes" id="UP000234206"/>
    </source>
</evidence>
<protein>
    <submittedName>
        <fullName evidence="2">Uncharacterized protein</fullName>
    </submittedName>
</protein>
<gene>
    <name evidence="2" type="ORF">CYJ76_10785</name>
</gene>